<feature type="compositionally biased region" description="Basic and acidic residues" evidence="1">
    <location>
        <begin position="1"/>
        <end position="30"/>
    </location>
</feature>
<gene>
    <name evidence="2" type="ORF">AMTR_s00097p00152750</name>
</gene>
<keyword evidence="3" id="KW-1185">Reference proteome</keyword>
<dbReference type="HOGENOM" id="CLU_2457810_0_0_1"/>
<sequence>MKACGNKERRKIEHGDRGRRHEAIGEEGARRERRRRAAGGKKARSEKERRKRARGERGIRCMARREECRATSMLGDKMKKKEKGKARVQ</sequence>
<feature type="compositionally biased region" description="Basic residues" evidence="1">
    <location>
        <begin position="78"/>
        <end position="89"/>
    </location>
</feature>
<feature type="region of interest" description="Disordered" evidence="1">
    <location>
        <begin position="70"/>
        <end position="89"/>
    </location>
</feature>
<evidence type="ECO:0000313" key="3">
    <source>
        <dbReference type="Proteomes" id="UP000017836"/>
    </source>
</evidence>
<evidence type="ECO:0000256" key="1">
    <source>
        <dbReference type="SAM" id="MobiDB-lite"/>
    </source>
</evidence>
<protein>
    <submittedName>
        <fullName evidence="2">Uncharacterized protein</fullName>
    </submittedName>
</protein>
<evidence type="ECO:0000313" key="2">
    <source>
        <dbReference type="EMBL" id="ERN01766.1"/>
    </source>
</evidence>
<feature type="compositionally biased region" description="Basic residues" evidence="1">
    <location>
        <begin position="31"/>
        <end position="42"/>
    </location>
</feature>
<dbReference type="AlphaFoldDB" id="W1P2H4"/>
<accession>W1P2H4</accession>
<proteinExistence type="predicted"/>
<dbReference type="Gramene" id="ERN01766">
    <property type="protein sequence ID" value="ERN01766"/>
    <property type="gene ID" value="AMTR_s00097p00152750"/>
</dbReference>
<dbReference type="Proteomes" id="UP000017836">
    <property type="component" value="Unassembled WGS sequence"/>
</dbReference>
<name>W1P2H4_AMBTC</name>
<reference evidence="3" key="1">
    <citation type="journal article" date="2013" name="Science">
        <title>The Amborella genome and the evolution of flowering plants.</title>
        <authorList>
            <consortium name="Amborella Genome Project"/>
        </authorList>
    </citation>
    <scope>NUCLEOTIDE SEQUENCE [LARGE SCALE GENOMIC DNA]</scope>
</reference>
<dbReference type="EMBL" id="KI394743">
    <property type="protein sequence ID" value="ERN01766.1"/>
    <property type="molecule type" value="Genomic_DNA"/>
</dbReference>
<feature type="region of interest" description="Disordered" evidence="1">
    <location>
        <begin position="1"/>
        <end position="58"/>
    </location>
</feature>
<organism evidence="2 3">
    <name type="scientific">Amborella trichopoda</name>
    <dbReference type="NCBI Taxonomy" id="13333"/>
    <lineage>
        <taxon>Eukaryota</taxon>
        <taxon>Viridiplantae</taxon>
        <taxon>Streptophyta</taxon>
        <taxon>Embryophyta</taxon>
        <taxon>Tracheophyta</taxon>
        <taxon>Spermatophyta</taxon>
        <taxon>Magnoliopsida</taxon>
        <taxon>Amborellales</taxon>
        <taxon>Amborellaceae</taxon>
        <taxon>Amborella</taxon>
    </lineage>
</organism>